<feature type="compositionally biased region" description="Basic and acidic residues" evidence="3">
    <location>
        <begin position="353"/>
        <end position="367"/>
    </location>
</feature>
<proteinExistence type="predicted"/>
<keyword evidence="2" id="KW-0539">Nucleus</keyword>
<dbReference type="InterPro" id="IPR003819">
    <property type="entry name" value="TauD/TfdA-like"/>
</dbReference>
<dbReference type="Proteomes" id="UP001610334">
    <property type="component" value="Unassembled WGS sequence"/>
</dbReference>
<dbReference type="PANTHER" id="PTHR31644">
    <property type="entry name" value="TRANSCRIPTIONAL ACTIVATOR ARO80-RELATED"/>
    <property type="match status" value="1"/>
</dbReference>
<feature type="region of interest" description="Disordered" evidence="3">
    <location>
        <begin position="887"/>
        <end position="923"/>
    </location>
</feature>
<dbReference type="Gene3D" id="3.60.130.10">
    <property type="entry name" value="Clavaminate synthase-like"/>
    <property type="match status" value="1"/>
</dbReference>
<dbReference type="SMART" id="SM00906">
    <property type="entry name" value="Fungal_trans"/>
    <property type="match status" value="1"/>
</dbReference>
<keyword evidence="6" id="KW-1185">Reference proteome</keyword>
<organism evidence="5 6">
    <name type="scientific">Aspergillus granulosus</name>
    <dbReference type="NCBI Taxonomy" id="176169"/>
    <lineage>
        <taxon>Eukaryota</taxon>
        <taxon>Fungi</taxon>
        <taxon>Dikarya</taxon>
        <taxon>Ascomycota</taxon>
        <taxon>Pezizomycotina</taxon>
        <taxon>Eurotiomycetes</taxon>
        <taxon>Eurotiomycetidae</taxon>
        <taxon>Eurotiales</taxon>
        <taxon>Aspergillaceae</taxon>
        <taxon>Aspergillus</taxon>
        <taxon>Aspergillus subgen. Nidulantes</taxon>
    </lineage>
</organism>
<dbReference type="InterPro" id="IPR052780">
    <property type="entry name" value="AAA_Catabolism_Regulators"/>
</dbReference>
<evidence type="ECO:0000313" key="6">
    <source>
        <dbReference type="Proteomes" id="UP001610334"/>
    </source>
</evidence>
<reference evidence="5 6" key="1">
    <citation type="submission" date="2024-07" db="EMBL/GenBank/DDBJ databases">
        <title>Section-level genome sequencing and comparative genomics of Aspergillus sections Usti and Cavernicolus.</title>
        <authorList>
            <consortium name="Lawrence Berkeley National Laboratory"/>
            <person name="Nybo J.L."/>
            <person name="Vesth T.C."/>
            <person name="Theobald S."/>
            <person name="Frisvad J.C."/>
            <person name="Larsen T.O."/>
            <person name="Kjaerboelling I."/>
            <person name="Rothschild-Mancinelli K."/>
            <person name="Lyhne E.K."/>
            <person name="Kogle M.E."/>
            <person name="Barry K."/>
            <person name="Clum A."/>
            <person name="Na H."/>
            <person name="Ledsgaard L."/>
            <person name="Lin J."/>
            <person name="Lipzen A."/>
            <person name="Kuo A."/>
            <person name="Riley R."/>
            <person name="Mondo S."/>
            <person name="Labutti K."/>
            <person name="Haridas S."/>
            <person name="Pangalinan J."/>
            <person name="Salamov A.A."/>
            <person name="Simmons B.A."/>
            <person name="Magnuson J.K."/>
            <person name="Chen J."/>
            <person name="Drula E."/>
            <person name="Henrissat B."/>
            <person name="Wiebenga A."/>
            <person name="Lubbers R.J."/>
            <person name="Gomes A.C."/>
            <person name="Makela M.R."/>
            <person name="Stajich J."/>
            <person name="Grigoriev I.V."/>
            <person name="Mortensen U.H."/>
            <person name="De Vries R.P."/>
            <person name="Baker S.E."/>
            <person name="Andersen M.R."/>
        </authorList>
    </citation>
    <scope>NUCLEOTIDE SEQUENCE [LARGE SCALE GENOMIC DNA]</scope>
    <source>
        <strain evidence="5 6">CBS 588.65</strain>
    </source>
</reference>
<feature type="domain" description="Xylanolytic transcriptional activator regulatory" evidence="4">
    <location>
        <begin position="550"/>
        <end position="626"/>
    </location>
</feature>
<gene>
    <name evidence="5" type="ORF">BJX63DRAFT_418228</name>
</gene>
<accession>A0ABR4I0E6</accession>
<dbReference type="InterPro" id="IPR007219">
    <property type="entry name" value="XnlR_reg_dom"/>
</dbReference>
<feature type="compositionally biased region" description="Low complexity" evidence="3">
    <location>
        <begin position="399"/>
        <end position="411"/>
    </location>
</feature>
<feature type="region of interest" description="Disordered" evidence="3">
    <location>
        <begin position="324"/>
        <end position="367"/>
    </location>
</feature>
<feature type="compositionally biased region" description="Polar residues" evidence="3">
    <location>
        <begin position="338"/>
        <end position="350"/>
    </location>
</feature>
<feature type="region of interest" description="Disordered" evidence="3">
    <location>
        <begin position="391"/>
        <end position="413"/>
    </location>
</feature>
<dbReference type="PANTHER" id="PTHR31644:SF1">
    <property type="entry name" value="ZN(II)2CYS6 TRANSCRIPTION FACTOR (EUROFUNG)"/>
    <property type="match status" value="1"/>
</dbReference>
<sequence>MSTTVTETVTSSSHTPSLRVIKNGFGAEITGLDFANGVTDEGYRFIEDAVKKYGFAVVRKTKLVDETHLELARKFGPLDDVTPYNKAGRVHRLKYNELFDVGNIDIDGSIVDLSSPRGEANKGNALFHTDSSFNPRRAGYSLLLSHELPPPGTGGSTAFADMRAAYRDLDQDFKQFLHEKKFIARHSLLHSKKMAAPECFKDVEPTDHFMSRHWLLQVHERTGIPTIYLAKHIHSLEGVLPEESQAILDRLFAHATQDKYVIDVQWHDPGDMIVWDNTCTMHRAVSGEFVTKDGIGEPKKPPCVACHESGSECILAKSCRGGNFRHSRPAPRGDAIYTDNSDPTQSNSIPDPSRQESFDDEGSVARDESGDVLAMELRNPSDALQILALSGNQPQARRSTTTSPHGTTDTPVPATIFDDYELVQRGLLPPGIVPELLLKYAQNYHPYCPIVPSYMLRSSNTRMIQKSDYFLLTAILTIASRDDPRHTLTHRYCWDHTQRLLVDVLLAHPWTQTPRTVEGLLLLAEWLPHIQIHEATSEAPKNLFSEDRTAWSLVGLAVRQGYLQRLDQGAFPAHSSSESKDRADQSRLVWAYIFMADRQISVRLGQSFWSRGPSLAAKFTAQDFPTLQPHPDNENEDYASVLQASMELVQILHNAHAILYSSKERTLAMVYEGQYARYLDDFRIAATTWHSTWSDLSVSPRIKSTLLIMYEYVSLYTNAFSFQAVLTRASDPRSSTAHRQRSGKRVFTGLLSNGIMAFPDGRYIFDAISAAMNLLALMNGLNPHQVVRYLPSRYYLYGIYAAVLLHKADCAGAFQSTTQRQELTALVRDFVSCLEKAPSTETHICHSYSRMLKQLWSTRERKTARTPQDAPARARMNLGCLCPPWNPADNPLQQQQQPTSGADDEETTATPSDSFTPFFDSLPGDKEGTAAFPSIEGYLFGSFMPGVADFSTPGVDGAFAQQYPFGGGFQDWGLYQDTADSQGQRQGPM</sequence>
<dbReference type="Pfam" id="PF02668">
    <property type="entry name" value="TauD"/>
    <property type="match status" value="1"/>
</dbReference>
<dbReference type="CDD" id="cd12148">
    <property type="entry name" value="fungal_TF_MHR"/>
    <property type="match status" value="1"/>
</dbReference>
<protein>
    <recommendedName>
        <fullName evidence="4">Xylanolytic transcriptional activator regulatory domain-containing protein</fullName>
    </recommendedName>
</protein>
<comment type="caution">
    <text evidence="5">The sequence shown here is derived from an EMBL/GenBank/DDBJ whole genome shotgun (WGS) entry which is preliminary data.</text>
</comment>
<dbReference type="InterPro" id="IPR042098">
    <property type="entry name" value="TauD-like_sf"/>
</dbReference>
<keyword evidence="1" id="KW-0560">Oxidoreductase</keyword>
<dbReference type="SUPFAM" id="SSF51197">
    <property type="entry name" value="Clavaminate synthase-like"/>
    <property type="match status" value="1"/>
</dbReference>
<name>A0ABR4I0E6_9EURO</name>
<evidence type="ECO:0000256" key="3">
    <source>
        <dbReference type="SAM" id="MobiDB-lite"/>
    </source>
</evidence>
<feature type="compositionally biased region" description="Polar residues" evidence="3">
    <location>
        <begin position="891"/>
        <end position="900"/>
    </location>
</feature>
<evidence type="ECO:0000256" key="2">
    <source>
        <dbReference type="ARBA" id="ARBA00023242"/>
    </source>
</evidence>
<evidence type="ECO:0000259" key="4">
    <source>
        <dbReference type="SMART" id="SM00906"/>
    </source>
</evidence>
<evidence type="ECO:0000313" key="5">
    <source>
        <dbReference type="EMBL" id="KAL2821224.1"/>
    </source>
</evidence>
<evidence type="ECO:0000256" key="1">
    <source>
        <dbReference type="ARBA" id="ARBA00023002"/>
    </source>
</evidence>
<dbReference type="EMBL" id="JBFXLT010000005">
    <property type="protein sequence ID" value="KAL2821224.1"/>
    <property type="molecule type" value="Genomic_DNA"/>
</dbReference>